<accession>A0A1Y2GZE6</accession>
<keyword evidence="1" id="KW-0677">Repeat</keyword>
<dbReference type="PROSITE" id="PS50077">
    <property type="entry name" value="HEAT_REPEAT"/>
    <property type="match status" value="1"/>
</dbReference>
<dbReference type="RefSeq" id="XP_021883947.1">
    <property type="nucleotide sequence ID" value="XM_022021359.1"/>
</dbReference>
<dbReference type="STRING" id="64571.A0A1Y2GZE6"/>
<evidence type="ECO:0000313" key="5">
    <source>
        <dbReference type="Proteomes" id="UP000193648"/>
    </source>
</evidence>
<dbReference type="InterPro" id="IPR011989">
    <property type="entry name" value="ARM-like"/>
</dbReference>
<dbReference type="EMBL" id="MCFF01000008">
    <property type="protein sequence ID" value="ORZ24966.1"/>
    <property type="molecule type" value="Genomic_DNA"/>
</dbReference>
<dbReference type="GO" id="GO:0019888">
    <property type="term" value="F:protein phosphatase regulator activity"/>
    <property type="evidence" value="ECO:0007669"/>
    <property type="project" value="TreeGrafter"/>
</dbReference>
<dbReference type="InterPro" id="IPR051023">
    <property type="entry name" value="PP2A_Regulatory_Subunit_A"/>
</dbReference>
<dbReference type="OrthoDB" id="340346at2759"/>
<gene>
    <name evidence="4" type="ORF">BCR41DRAFT_319618</name>
</gene>
<dbReference type="GO" id="GO:0005737">
    <property type="term" value="C:cytoplasm"/>
    <property type="evidence" value="ECO:0007669"/>
    <property type="project" value="TreeGrafter"/>
</dbReference>
<dbReference type="PANTHER" id="PTHR10648:SF1">
    <property type="entry name" value="SERINE_THREONINE-PROTEIN PHOSPHATASE 4 REGULATORY SUBUNIT 1"/>
    <property type="match status" value="1"/>
</dbReference>
<evidence type="ECO:0000256" key="2">
    <source>
        <dbReference type="PROSITE-ProRule" id="PRU00103"/>
    </source>
</evidence>
<feature type="region of interest" description="Disordered" evidence="3">
    <location>
        <begin position="642"/>
        <end position="675"/>
    </location>
</feature>
<keyword evidence="5" id="KW-1185">Reference proteome</keyword>
<dbReference type="Proteomes" id="UP000193648">
    <property type="component" value="Unassembled WGS sequence"/>
</dbReference>
<dbReference type="AlphaFoldDB" id="A0A1Y2GZE6"/>
<feature type="repeat" description="HEAT" evidence="2">
    <location>
        <begin position="333"/>
        <end position="371"/>
    </location>
</feature>
<reference evidence="4 5" key="1">
    <citation type="submission" date="2016-07" db="EMBL/GenBank/DDBJ databases">
        <title>Pervasive Adenine N6-methylation of Active Genes in Fungi.</title>
        <authorList>
            <consortium name="DOE Joint Genome Institute"/>
            <person name="Mondo S.J."/>
            <person name="Dannebaum R.O."/>
            <person name="Kuo R.C."/>
            <person name="Labutti K."/>
            <person name="Haridas S."/>
            <person name="Kuo A."/>
            <person name="Salamov A."/>
            <person name="Ahrendt S.R."/>
            <person name="Lipzen A."/>
            <person name="Sullivan W."/>
            <person name="Andreopoulos W.B."/>
            <person name="Clum A."/>
            <person name="Lindquist E."/>
            <person name="Daum C."/>
            <person name="Ramamoorthy G.K."/>
            <person name="Gryganskyi A."/>
            <person name="Culley D."/>
            <person name="Magnuson J.K."/>
            <person name="James T.Y."/>
            <person name="O'Malley M.A."/>
            <person name="Stajich J.E."/>
            <person name="Spatafora J.W."/>
            <person name="Visel A."/>
            <person name="Grigoriev I.V."/>
        </authorList>
    </citation>
    <scope>NUCLEOTIDE SEQUENCE [LARGE SCALE GENOMIC DNA]</scope>
    <source>
        <strain evidence="4 5">NRRL 3116</strain>
    </source>
</reference>
<evidence type="ECO:0000256" key="3">
    <source>
        <dbReference type="SAM" id="MobiDB-lite"/>
    </source>
</evidence>
<feature type="non-terminal residue" evidence="4">
    <location>
        <position position="739"/>
    </location>
</feature>
<dbReference type="InParanoid" id="A0A1Y2GZE6"/>
<dbReference type="SUPFAM" id="SSF48371">
    <property type="entry name" value="ARM repeat"/>
    <property type="match status" value="1"/>
</dbReference>
<dbReference type="PANTHER" id="PTHR10648">
    <property type="entry name" value="SERINE/THREONINE-PROTEIN PHOSPHATASE PP2A 65 KDA REGULATORY SUBUNIT"/>
    <property type="match status" value="1"/>
</dbReference>
<dbReference type="Gene3D" id="1.25.10.10">
    <property type="entry name" value="Leucine-rich Repeat Variant"/>
    <property type="match status" value="2"/>
</dbReference>
<sequence length="739" mass="82680">MADLGLYFGDEDDDQLVQEDKALSYLVLANEQDDAFDPVDTEKLLAQMSAGSLISHGMELEEDTDVVQLLTEPNLSALEKTQLLAQSQYDFHRSFLARELPTLLMQMRPQQAISHVIPIIRDFSLDPMDPVRESLASQLDKIVLYFLRNSIIEHNIPKKQMALDDESEDYNDQDHINIDDKGRTRSLPDIHTEEAISTGLPPLLHDTFTPIFLNLLLDQNASIAHQARLAVDAVAQNVSDEVMESEILNGVIAGLQKLYMPPEMEQQQLDENEINSSGSGETVAVTVIEHGNDHFGSYNIDLDGEAELGKMLVVVLLTALAPLLGPERCTRIIVPKLEKFTTNSQFYVRKEIVMALGTLCKMVDQDVVVKRLLPLYDIFVQDDTWHIRRACCTILASFIGSLPLDMKASKVEEIYDIFSVDVSRSVRNSVMEVLGEVIAGFEKEKVPDSLLSYFLDMGQQPMNDHERAVMCAFSFPAVVLTAGRSKWELMKPVYIKLAGSFRAPIRRSLACSLHEIAKILGPELADRDLAPAFADCLMALEDEVKEGVLGHIVDFISCLSPSCRSDVLHDLLRAWTEQLERSSNWRLRDTLTGQIAALCEIADGTDLLQVLLPLAVKACTDSVSTIRESGVLAFPALWEASGRDEDEDDDDEENEDEEDENENEKKPLFVSQSPDHDMEDDFAIHGGFRSRVVAVQIIQSLLDYGVSIPEFEDYFLPILADRLADDSVANIRIWVARVV</sequence>
<protein>
    <submittedName>
        <fullName evidence="4">Armadillo-type protein</fullName>
    </submittedName>
</protein>
<comment type="caution">
    <text evidence="4">The sequence shown here is derived from an EMBL/GenBank/DDBJ whole genome shotgun (WGS) entry which is preliminary data.</text>
</comment>
<dbReference type="GeneID" id="33563203"/>
<evidence type="ECO:0000313" key="4">
    <source>
        <dbReference type="EMBL" id="ORZ24966.1"/>
    </source>
</evidence>
<feature type="compositionally biased region" description="Acidic residues" evidence="3">
    <location>
        <begin position="644"/>
        <end position="662"/>
    </location>
</feature>
<name>A0A1Y2GZE6_9FUNG</name>
<proteinExistence type="predicted"/>
<dbReference type="InterPro" id="IPR016024">
    <property type="entry name" value="ARM-type_fold"/>
</dbReference>
<dbReference type="InterPro" id="IPR021133">
    <property type="entry name" value="HEAT_type_2"/>
</dbReference>
<evidence type="ECO:0000256" key="1">
    <source>
        <dbReference type="ARBA" id="ARBA00022737"/>
    </source>
</evidence>
<organism evidence="4 5">
    <name type="scientific">Lobosporangium transversale</name>
    <dbReference type="NCBI Taxonomy" id="64571"/>
    <lineage>
        <taxon>Eukaryota</taxon>
        <taxon>Fungi</taxon>
        <taxon>Fungi incertae sedis</taxon>
        <taxon>Mucoromycota</taxon>
        <taxon>Mortierellomycotina</taxon>
        <taxon>Mortierellomycetes</taxon>
        <taxon>Mortierellales</taxon>
        <taxon>Mortierellaceae</taxon>
        <taxon>Lobosporangium</taxon>
    </lineage>
</organism>